<dbReference type="PANTHER" id="PTHR43000">
    <property type="entry name" value="DTDP-D-GLUCOSE 4,6-DEHYDRATASE-RELATED"/>
    <property type="match status" value="1"/>
</dbReference>
<dbReference type="Gene3D" id="3.40.50.720">
    <property type="entry name" value="NAD(P)-binding Rossmann-like Domain"/>
    <property type="match status" value="1"/>
</dbReference>
<dbReference type="AlphaFoldDB" id="A0A1F7X0L9"/>
<dbReference type="Pfam" id="PF01370">
    <property type="entry name" value="Epimerase"/>
    <property type="match status" value="1"/>
</dbReference>
<gene>
    <name evidence="3" type="ORF">A2129_01860</name>
</gene>
<evidence type="ECO:0000256" key="1">
    <source>
        <dbReference type="ARBA" id="ARBA00007637"/>
    </source>
</evidence>
<name>A0A1F7X0L9_9BACT</name>
<evidence type="ECO:0000313" key="4">
    <source>
        <dbReference type="Proteomes" id="UP000177737"/>
    </source>
</evidence>
<evidence type="ECO:0000259" key="2">
    <source>
        <dbReference type="Pfam" id="PF01370"/>
    </source>
</evidence>
<dbReference type="EMBL" id="MGFN01000001">
    <property type="protein sequence ID" value="OGM07855.1"/>
    <property type="molecule type" value="Genomic_DNA"/>
</dbReference>
<sequence length="372" mass="42800">MKQKRVALVSGGAGFIGGHLVDSLIDKGYRVRVLDNLSAPTHNGKLPDWFNKKAEFMKGDVRKKKDWIRALRGVDYVFHLASYMDYHLDFSKYFEVNVKSTALLYEIVVQNKLPVKKIIVASSQSPYGEGKYLCTKHGVFYAEPRSESQLTKHQWEVVCPRDNKIAKILPEEETDEFRPQIPYAISKVASEKLCLTLAKTYRIPTVALRYSIVQGSRQSFRHFYSGALRDFCVRALAGLPIVMQEDAGQIRDYVNVHDVVDAHLLVLRNKKADYQVFNVGSGKETRVIELARTVCRVTGTPSKLEPTGEFRINSPRNSKMNIDKLKKLGWLPKRTLEDSVREYVNWVRSYPEAINYWKKTYTTMRKQKLLKQ</sequence>
<comment type="caution">
    <text evidence="3">The sequence shown here is derived from an EMBL/GenBank/DDBJ whole genome shotgun (WGS) entry which is preliminary data.</text>
</comment>
<proteinExistence type="inferred from homology"/>
<reference evidence="3 4" key="1">
    <citation type="journal article" date="2016" name="Nat. Commun.">
        <title>Thousands of microbial genomes shed light on interconnected biogeochemical processes in an aquifer system.</title>
        <authorList>
            <person name="Anantharaman K."/>
            <person name="Brown C.T."/>
            <person name="Hug L.A."/>
            <person name="Sharon I."/>
            <person name="Castelle C.J."/>
            <person name="Probst A.J."/>
            <person name="Thomas B.C."/>
            <person name="Singh A."/>
            <person name="Wilkins M.J."/>
            <person name="Karaoz U."/>
            <person name="Brodie E.L."/>
            <person name="Williams K.H."/>
            <person name="Hubbard S.S."/>
            <person name="Banfield J.F."/>
        </authorList>
    </citation>
    <scope>NUCLEOTIDE SEQUENCE [LARGE SCALE GENOMIC DNA]</scope>
</reference>
<dbReference type="InterPro" id="IPR001509">
    <property type="entry name" value="Epimerase_deHydtase"/>
</dbReference>
<organism evidence="3 4">
    <name type="scientific">Candidatus Woesebacteria bacterium GWC1_42_13</name>
    <dbReference type="NCBI Taxonomy" id="1802475"/>
    <lineage>
        <taxon>Bacteria</taxon>
        <taxon>Candidatus Woeseibacteriota</taxon>
    </lineage>
</organism>
<dbReference type="Proteomes" id="UP000177737">
    <property type="component" value="Unassembled WGS sequence"/>
</dbReference>
<dbReference type="InterPro" id="IPR036291">
    <property type="entry name" value="NAD(P)-bd_dom_sf"/>
</dbReference>
<feature type="domain" description="NAD-dependent epimerase/dehydratase" evidence="2">
    <location>
        <begin position="7"/>
        <end position="280"/>
    </location>
</feature>
<protein>
    <recommendedName>
        <fullName evidence="2">NAD-dependent epimerase/dehydratase domain-containing protein</fullName>
    </recommendedName>
</protein>
<comment type="similarity">
    <text evidence="1">Belongs to the NAD(P)-dependent epimerase/dehydratase family.</text>
</comment>
<dbReference type="SUPFAM" id="SSF51735">
    <property type="entry name" value="NAD(P)-binding Rossmann-fold domains"/>
    <property type="match status" value="1"/>
</dbReference>
<evidence type="ECO:0000313" key="3">
    <source>
        <dbReference type="EMBL" id="OGM07855.1"/>
    </source>
</evidence>
<accession>A0A1F7X0L9</accession>